<dbReference type="PRINTS" id="PR01407">
    <property type="entry name" value="BUTYPHLNCDUF"/>
</dbReference>
<dbReference type="SMART" id="SM00336">
    <property type="entry name" value="BBOX"/>
    <property type="match status" value="1"/>
</dbReference>
<dbReference type="Gene3D" id="3.30.40.10">
    <property type="entry name" value="Zinc/RING finger domain, C3HC4 (zinc finger)"/>
    <property type="match status" value="1"/>
</dbReference>
<keyword evidence="10" id="KW-1185">Reference proteome</keyword>
<dbReference type="InterPro" id="IPR013320">
    <property type="entry name" value="ConA-like_dom_sf"/>
</dbReference>
<dbReference type="Pfam" id="PF00643">
    <property type="entry name" value="zf-B_box"/>
    <property type="match status" value="1"/>
</dbReference>
<sequence length="469" mass="53720">MATSGPLSGEDFLCPVCCDMFRDPVLLSCSHSMCKTCLQMFWKIKESLECPICRRKSSKKEPPLNLALKNLCETFSKSQKSSAASDVVCKLHNEKLKLFCLEDQQPVCVVCQTSRRHKNHKFCPIDEVLCDVKEDLRSALEPLQKSQTLLENAKQNYIKVASHIKSQAQSTKRQIEKEFEKLHQFLRDEEAVRIADLKQEEEQKIQTINKKIEETTHEIARLQDIIIKTEEDMNIEDVTLLQDVKLMVKQVQCTTNPPEQETNLLINVSKHISNLKFKVWEKMQDIIQYTSVTLDPNTAHAQLRVSEDLTVVEHRKQEVLLPDNPERFDSVTCVLGCEGFNGGSHFWDVEVGDSAVWELGVIRESALRKRNSFCNAVCSMSYSKGSYHTLCPGQAGDIFRAKDKPQKIRVHLDWTKGKVTFTDLLTNSHLHTITHTFTETLFPFFYNGSQSRPLKILPIKQTVTLNTYL</sequence>
<dbReference type="PROSITE" id="PS50119">
    <property type="entry name" value="ZF_BBOX"/>
    <property type="match status" value="1"/>
</dbReference>
<dbReference type="SMART" id="SM00449">
    <property type="entry name" value="SPRY"/>
    <property type="match status" value="1"/>
</dbReference>
<keyword evidence="2 4" id="KW-0863">Zinc-finger</keyword>
<dbReference type="Gene3D" id="2.60.120.920">
    <property type="match status" value="1"/>
</dbReference>
<dbReference type="AlphaFoldDB" id="A0AA88S1B0"/>
<evidence type="ECO:0000256" key="2">
    <source>
        <dbReference type="ARBA" id="ARBA00022771"/>
    </source>
</evidence>
<accession>A0AA88S1B0</accession>
<name>A0AA88S1B0_TACVA</name>
<evidence type="ECO:0000313" key="9">
    <source>
        <dbReference type="EMBL" id="KAK2824881.1"/>
    </source>
</evidence>
<dbReference type="InterPro" id="IPR017907">
    <property type="entry name" value="Znf_RING_CS"/>
</dbReference>
<dbReference type="InterPro" id="IPR043136">
    <property type="entry name" value="B30.2/SPRY_sf"/>
</dbReference>
<dbReference type="SUPFAM" id="SSF49899">
    <property type="entry name" value="Concanavalin A-like lectins/glucanases"/>
    <property type="match status" value="1"/>
</dbReference>
<feature type="domain" description="B30.2/SPRY" evidence="8">
    <location>
        <begin position="272"/>
        <end position="463"/>
    </location>
</feature>
<reference evidence="9" key="1">
    <citation type="submission" date="2023-08" db="EMBL/GenBank/DDBJ databases">
        <title>Pelteobagrus vachellii genome.</title>
        <authorList>
            <person name="Liu H."/>
        </authorList>
    </citation>
    <scope>NUCLEOTIDE SEQUENCE</scope>
    <source>
        <strain evidence="9">PRFRI_2022a</strain>
        <tissue evidence="9">Muscle</tissue>
    </source>
</reference>
<feature type="domain" description="B box-type" evidence="7">
    <location>
        <begin position="84"/>
        <end position="125"/>
    </location>
</feature>
<dbReference type="InterPro" id="IPR027370">
    <property type="entry name" value="Znf-RING_euk"/>
</dbReference>
<dbReference type="SMART" id="SM00589">
    <property type="entry name" value="PRY"/>
    <property type="match status" value="1"/>
</dbReference>
<evidence type="ECO:0000256" key="4">
    <source>
        <dbReference type="PROSITE-ProRule" id="PRU00024"/>
    </source>
</evidence>
<dbReference type="InterPro" id="IPR003879">
    <property type="entry name" value="Butyrophylin_SPRY"/>
</dbReference>
<dbReference type="EMBL" id="JAVHJS010000020">
    <property type="protein sequence ID" value="KAK2824881.1"/>
    <property type="molecule type" value="Genomic_DNA"/>
</dbReference>
<dbReference type="InterPro" id="IPR006574">
    <property type="entry name" value="PRY"/>
</dbReference>
<evidence type="ECO:0000259" key="7">
    <source>
        <dbReference type="PROSITE" id="PS50119"/>
    </source>
</evidence>
<dbReference type="SUPFAM" id="SSF57845">
    <property type="entry name" value="B-box zinc-binding domain"/>
    <property type="match status" value="1"/>
</dbReference>
<evidence type="ECO:0000313" key="10">
    <source>
        <dbReference type="Proteomes" id="UP001187315"/>
    </source>
</evidence>
<dbReference type="InterPro" id="IPR013083">
    <property type="entry name" value="Znf_RING/FYVE/PHD"/>
</dbReference>
<comment type="caution">
    <text evidence="9">The sequence shown here is derived from an EMBL/GenBank/DDBJ whole genome shotgun (WGS) entry which is preliminary data.</text>
</comment>
<dbReference type="Pfam" id="PF13445">
    <property type="entry name" value="zf-RING_UBOX"/>
    <property type="match status" value="1"/>
</dbReference>
<dbReference type="GO" id="GO:0008270">
    <property type="term" value="F:zinc ion binding"/>
    <property type="evidence" value="ECO:0007669"/>
    <property type="project" value="UniProtKB-KW"/>
</dbReference>
<evidence type="ECO:0000256" key="5">
    <source>
        <dbReference type="SAM" id="Coils"/>
    </source>
</evidence>
<dbReference type="InterPro" id="IPR001870">
    <property type="entry name" value="B30.2/SPRY"/>
</dbReference>
<feature type="coiled-coil region" evidence="5">
    <location>
        <begin position="194"/>
        <end position="232"/>
    </location>
</feature>
<dbReference type="PANTHER" id="PTHR24103">
    <property type="entry name" value="E3 UBIQUITIN-PROTEIN LIGASE TRIM"/>
    <property type="match status" value="1"/>
</dbReference>
<evidence type="ECO:0000256" key="1">
    <source>
        <dbReference type="ARBA" id="ARBA00022723"/>
    </source>
</evidence>
<evidence type="ECO:0000259" key="6">
    <source>
        <dbReference type="PROSITE" id="PS50089"/>
    </source>
</evidence>
<dbReference type="InterPro" id="IPR003877">
    <property type="entry name" value="SPRY_dom"/>
</dbReference>
<keyword evidence="3" id="KW-0862">Zinc</keyword>
<protein>
    <submittedName>
        <fullName evidence="9">Uncharacterized protein</fullName>
    </submittedName>
</protein>
<proteinExistence type="predicted"/>
<dbReference type="Pfam" id="PF13765">
    <property type="entry name" value="PRY"/>
    <property type="match status" value="1"/>
</dbReference>
<feature type="domain" description="RING-type" evidence="6">
    <location>
        <begin position="14"/>
        <end position="54"/>
    </location>
</feature>
<dbReference type="SUPFAM" id="SSF57850">
    <property type="entry name" value="RING/U-box"/>
    <property type="match status" value="1"/>
</dbReference>
<dbReference type="Pfam" id="PF00622">
    <property type="entry name" value="SPRY"/>
    <property type="match status" value="1"/>
</dbReference>
<evidence type="ECO:0000256" key="3">
    <source>
        <dbReference type="ARBA" id="ARBA00022833"/>
    </source>
</evidence>
<dbReference type="CDD" id="cd12893">
    <property type="entry name" value="SPRY_PRY_TRIM35"/>
    <property type="match status" value="1"/>
</dbReference>
<dbReference type="Gene3D" id="3.30.160.60">
    <property type="entry name" value="Classic Zinc Finger"/>
    <property type="match status" value="1"/>
</dbReference>
<dbReference type="PROSITE" id="PS00518">
    <property type="entry name" value="ZF_RING_1"/>
    <property type="match status" value="1"/>
</dbReference>
<dbReference type="Proteomes" id="UP001187315">
    <property type="component" value="Unassembled WGS sequence"/>
</dbReference>
<dbReference type="SMART" id="SM00184">
    <property type="entry name" value="RING"/>
    <property type="match status" value="1"/>
</dbReference>
<dbReference type="InterPro" id="IPR001841">
    <property type="entry name" value="Znf_RING"/>
</dbReference>
<keyword evidence="1" id="KW-0479">Metal-binding</keyword>
<evidence type="ECO:0000259" key="8">
    <source>
        <dbReference type="PROSITE" id="PS50188"/>
    </source>
</evidence>
<dbReference type="InterPro" id="IPR050143">
    <property type="entry name" value="TRIM/RBCC"/>
</dbReference>
<dbReference type="PROSITE" id="PS50089">
    <property type="entry name" value="ZF_RING_2"/>
    <property type="match status" value="1"/>
</dbReference>
<organism evidence="9 10">
    <name type="scientific">Tachysurus vachellii</name>
    <name type="common">Darkbarbel catfish</name>
    <name type="synonym">Pelteobagrus vachellii</name>
    <dbReference type="NCBI Taxonomy" id="175792"/>
    <lineage>
        <taxon>Eukaryota</taxon>
        <taxon>Metazoa</taxon>
        <taxon>Chordata</taxon>
        <taxon>Craniata</taxon>
        <taxon>Vertebrata</taxon>
        <taxon>Euteleostomi</taxon>
        <taxon>Actinopterygii</taxon>
        <taxon>Neopterygii</taxon>
        <taxon>Teleostei</taxon>
        <taxon>Ostariophysi</taxon>
        <taxon>Siluriformes</taxon>
        <taxon>Bagridae</taxon>
        <taxon>Tachysurus</taxon>
    </lineage>
</organism>
<dbReference type="PROSITE" id="PS50188">
    <property type="entry name" value="B302_SPRY"/>
    <property type="match status" value="1"/>
</dbReference>
<gene>
    <name evidence="9" type="ORF">Q7C36_018808</name>
</gene>
<keyword evidence="5" id="KW-0175">Coiled coil</keyword>
<dbReference type="InterPro" id="IPR000315">
    <property type="entry name" value="Znf_B-box"/>
</dbReference>